<evidence type="ECO:0000313" key="20">
    <source>
        <dbReference type="EMBL" id="BAU56683.1"/>
    </source>
</evidence>
<keyword evidence="21" id="KW-1185">Reference proteome</keyword>
<proteinExistence type="inferred from homology"/>
<feature type="binding site" evidence="13">
    <location>
        <position position="105"/>
    </location>
    <ligand>
        <name>NADPH</name>
        <dbReference type="ChEBI" id="CHEBI:57783"/>
    </ligand>
</feature>
<feature type="binding site" evidence="13">
    <location>
        <position position="253"/>
    </location>
    <ligand>
        <name>sn-glycerol 3-phosphate</name>
        <dbReference type="ChEBI" id="CHEBI:57597"/>
    </ligand>
</feature>
<name>A0A110B6S2_HALHR</name>
<feature type="binding site" evidence="13">
    <location>
        <position position="253"/>
    </location>
    <ligand>
        <name>NADPH</name>
        <dbReference type="ChEBI" id="CHEBI:57783"/>
    </ligand>
</feature>
<keyword evidence="4 13" id="KW-0560">Oxidoreductase</keyword>
<evidence type="ECO:0000256" key="3">
    <source>
        <dbReference type="ARBA" id="ARBA00022857"/>
    </source>
</evidence>
<evidence type="ECO:0000256" key="6">
    <source>
        <dbReference type="ARBA" id="ARBA00023098"/>
    </source>
</evidence>
<feature type="binding site" evidence="13">
    <location>
        <position position="242"/>
    </location>
    <ligand>
        <name>sn-glycerol 3-phosphate</name>
        <dbReference type="ChEBI" id="CHEBI:57597"/>
    </ligand>
</feature>
<dbReference type="GO" id="GO:0051287">
    <property type="term" value="F:NAD binding"/>
    <property type="evidence" value="ECO:0007669"/>
    <property type="project" value="InterPro"/>
</dbReference>
<feature type="binding site" evidence="13">
    <location>
        <position position="33"/>
    </location>
    <ligand>
        <name>NADPH</name>
        <dbReference type="ChEBI" id="CHEBI:57783"/>
    </ligand>
</feature>
<organism evidence="20 21">
    <name type="scientific">Halorhodospira halochloris</name>
    <name type="common">Ectothiorhodospira halochloris</name>
    <dbReference type="NCBI Taxonomy" id="1052"/>
    <lineage>
        <taxon>Bacteria</taxon>
        <taxon>Pseudomonadati</taxon>
        <taxon>Pseudomonadota</taxon>
        <taxon>Gammaproteobacteria</taxon>
        <taxon>Chromatiales</taxon>
        <taxon>Ectothiorhodospiraceae</taxon>
        <taxon>Halorhodospira</taxon>
    </lineage>
</organism>
<keyword evidence="7 13" id="KW-0594">Phospholipid biosynthesis</keyword>
<dbReference type="KEGG" id="hhk:HH1059_00140"/>
<feature type="binding site" evidence="16">
    <location>
        <position position="253"/>
    </location>
    <ligand>
        <name>NAD(+)</name>
        <dbReference type="ChEBI" id="CHEBI:57540"/>
    </ligand>
</feature>
<comment type="similarity">
    <text evidence="1 13 17">Belongs to the NAD-dependent glycerol-3-phosphate dehydrogenase family.</text>
</comment>
<evidence type="ECO:0000256" key="2">
    <source>
        <dbReference type="ARBA" id="ARBA00022516"/>
    </source>
</evidence>
<dbReference type="AlphaFoldDB" id="A0A110B6S2"/>
<feature type="domain" description="Glycerol-3-phosphate dehydrogenase NAD-dependent N-terminal" evidence="18">
    <location>
        <begin position="5"/>
        <end position="158"/>
    </location>
</feature>
<evidence type="ECO:0000256" key="8">
    <source>
        <dbReference type="ARBA" id="ARBA00023264"/>
    </source>
</evidence>
<keyword evidence="8 13" id="KW-1208">Phospholipid metabolism</keyword>
<dbReference type="RefSeq" id="WP_096406857.1">
    <property type="nucleotide sequence ID" value="NZ_AP017372.2"/>
</dbReference>
<reference evidence="20" key="1">
    <citation type="submission" date="2016-02" db="EMBL/GenBank/DDBJ databases">
        <title>Halorhodospira halochloris DSM-1059 complete genome, version 2.</title>
        <authorList>
            <person name="Tsukatani Y."/>
        </authorList>
    </citation>
    <scope>NUCLEOTIDE SEQUENCE</scope>
    <source>
        <strain evidence="20">DSM 1059</strain>
    </source>
</reference>
<dbReference type="FunFam" id="3.40.50.720:FF:000019">
    <property type="entry name" value="Glycerol-3-phosphate dehydrogenase [NAD(P)+]"/>
    <property type="match status" value="1"/>
</dbReference>
<evidence type="ECO:0000256" key="16">
    <source>
        <dbReference type="PIRSR" id="PIRSR000114-3"/>
    </source>
</evidence>
<dbReference type="EMBL" id="AP017372">
    <property type="protein sequence ID" value="BAU56683.1"/>
    <property type="molecule type" value="Genomic_DNA"/>
</dbReference>
<comment type="function">
    <text evidence="13">Catalyzes the reduction of the glycolytic intermediate dihydroxyacetone phosphate (DHAP) to sn-glycerol 3-phosphate (G3P), the key precursor for phospholipid synthesis.</text>
</comment>
<dbReference type="NCBIfam" id="NF000940">
    <property type="entry name" value="PRK00094.1-2"/>
    <property type="match status" value="1"/>
</dbReference>
<dbReference type="GO" id="GO:0046474">
    <property type="term" value="P:glycerophospholipid biosynthetic process"/>
    <property type="evidence" value="ECO:0007669"/>
    <property type="project" value="TreeGrafter"/>
</dbReference>
<dbReference type="InterPro" id="IPR008927">
    <property type="entry name" value="6-PGluconate_DH-like_C_sf"/>
</dbReference>
<dbReference type="GO" id="GO:0005829">
    <property type="term" value="C:cytosol"/>
    <property type="evidence" value="ECO:0007669"/>
    <property type="project" value="TreeGrafter"/>
</dbReference>
<feature type="binding site" evidence="13">
    <location>
        <position position="105"/>
    </location>
    <ligand>
        <name>sn-glycerol 3-phosphate</name>
        <dbReference type="ChEBI" id="CHEBI:57597"/>
    </ligand>
</feature>
<feature type="binding site" evidence="13">
    <location>
        <position position="279"/>
    </location>
    <ligand>
        <name>NADPH</name>
        <dbReference type="ChEBI" id="CHEBI:57783"/>
    </ligand>
</feature>
<comment type="catalytic activity">
    <reaction evidence="13">
        <text>sn-glycerol 3-phosphate + NAD(+) = dihydroxyacetone phosphate + NADH + H(+)</text>
        <dbReference type="Rhea" id="RHEA:11092"/>
        <dbReference type="ChEBI" id="CHEBI:15378"/>
        <dbReference type="ChEBI" id="CHEBI:57540"/>
        <dbReference type="ChEBI" id="CHEBI:57597"/>
        <dbReference type="ChEBI" id="CHEBI:57642"/>
        <dbReference type="ChEBI" id="CHEBI:57945"/>
        <dbReference type="EC" id="1.1.1.94"/>
    </reaction>
</comment>
<feature type="binding site" evidence="13">
    <location>
        <position position="138"/>
    </location>
    <ligand>
        <name>NADPH</name>
        <dbReference type="ChEBI" id="CHEBI:57783"/>
    </ligand>
</feature>
<dbReference type="Proteomes" id="UP000218890">
    <property type="component" value="Chromosome"/>
</dbReference>
<evidence type="ECO:0000256" key="12">
    <source>
        <dbReference type="ARBA" id="ARBA00080511"/>
    </source>
</evidence>
<dbReference type="GO" id="GO:0141153">
    <property type="term" value="F:glycerol-3-phosphate dehydrogenase (NADP+) activity"/>
    <property type="evidence" value="ECO:0007669"/>
    <property type="project" value="RHEA"/>
</dbReference>
<dbReference type="Gene3D" id="1.10.1040.10">
    <property type="entry name" value="N-(1-d-carboxylethyl)-l-norvaline Dehydrogenase, domain 2"/>
    <property type="match status" value="1"/>
</dbReference>
<dbReference type="InterPro" id="IPR006168">
    <property type="entry name" value="G3P_DH_NAD-dep"/>
</dbReference>
<feature type="binding site" evidence="15">
    <location>
        <begin position="253"/>
        <end position="254"/>
    </location>
    <ligand>
        <name>substrate</name>
    </ligand>
</feature>
<dbReference type="GO" id="GO:0046168">
    <property type="term" value="P:glycerol-3-phosphate catabolic process"/>
    <property type="evidence" value="ECO:0007669"/>
    <property type="project" value="InterPro"/>
</dbReference>
<dbReference type="NCBIfam" id="NF000942">
    <property type="entry name" value="PRK00094.1-4"/>
    <property type="match status" value="1"/>
</dbReference>
<dbReference type="GO" id="GO:0046167">
    <property type="term" value="P:glycerol-3-phosphate biosynthetic process"/>
    <property type="evidence" value="ECO:0007669"/>
    <property type="project" value="UniProtKB-UniRule"/>
</dbReference>
<comment type="caution">
    <text evidence="13">Lacks conserved residue(s) required for the propagation of feature annotation.</text>
</comment>
<feature type="binding site" evidence="13">
    <location>
        <position position="252"/>
    </location>
    <ligand>
        <name>sn-glycerol 3-phosphate</name>
        <dbReference type="ChEBI" id="CHEBI:57597"/>
    </ligand>
</feature>
<feature type="binding site" evidence="13">
    <location>
        <position position="254"/>
    </location>
    <ligand>
        <name>sn-glycerol 3-phosphate</name>
        <dbReference type="ChEBI" id="CHEBI:57597"/>
    </ligand>
</feature>
<dbReference type="Pfam" id="PF07479">
    <property type="entry name" value="NAD_Gly3P_dh_C"/>
    <property type="match status" value="1"/>
</dbReference>
<keyword evidence="13" id="KW-0547">Nucleotide-binding</keyword>
<sequence length="330" mass="34684">MVDRIAVLGAGAWGSALAKVLGDNQHEVRLWARDADHVQAMVIDRENRRHLPGCPLPDTIEPTADFAAAITGSDWILVATPSVAFRATIRRLAPFRPQRVAWATKGLDADSGGFLHGIVEQEITPEPQIAVLSGPTFAAEVGQGLPAAMTVAASSDDFAAQMVDAFHCERFRLYTNPDMVGVELGGAVKNVLAVATGVSDGMGLGANARAALVTRGMAEITRLGAALGADPRTLIGLAGLGDLLLTCTDDQSRNRRFGLALGRGAAIDEALEVVGSTVEGARTAAELYSLAARYAIEMPICSCVYRLVSGAIDPARAVTELMERTPKAEV</sequence>
<dbReference type="PANTHER" id="PTHR11728">
    <property type="entry name" value="GLYCEROL-3-PHOSPHATE DEHYDROGENASE"/>
    <property type="match status" value="1"/>
</dbReference>
<evidence type="ECO:0000256" key="10">
    <source>
        <dbReference type="ARBA" id="ARBA00066687"/>
    </source>
</evidence>
<dbReference type="HAMAP" id="MF_00394">
    <property type="entry name" value="NAD_Glyc3P_dehydrog"/>
    <property type="match status" value="1"/>
</dbReference>
<keyword evidence="5 13" id="KW-0520">NAD</keyword>
<comment type="catalytic activity">
    <reaction evidence="9">
        <text>sn-glycerol 3-phosphate + NADP(+) = dihydroxyacetone phosphate + NADPH + H(+)</text>
        <dbReference type="Rhea" id="RHEA:11096"/>
        <dbReference type="ChEBI" id="CHEBI:15378"/>
        <dbReference type="ChEBI" id="CHEBI:57597"/>
        <dbReference type="ChEBI" id="CHEBI:57642"/>
        <dbReference type="ChEBI" id="CHEBI:57783"/>
        <dbReference type="ChEBI" id="CHEBI:58349"/>
        <dbReference type="EC" id="1.1.1.94"/>
    </reaction>
    <physiologicalReaction direction="right-to-left" evidence="9">
        <dbReference type="Rhea" id="RHEA:11098"/>
    </physiologicalReaction>
</comment>
<evidence type="ECO:0000256" key="5">
    <source>
        <dbReference type="ARBA" id="ARBA00023027"/>
    </source>
</evidence>
<evidence type="ECO:0000256" key="7">
    <source>
        <dbReference type="ARBA" id="ARBA00023209"/>
    </source>
</evidence>
<dbReference type="UniPathway" id="UPA00940"/>
<evidence type="ECO:0000256" key="13">
    <source>
        <dbReference type="HAMAP-Rule" id="MF_00394"/>
    </source>
</evidence>
<feature type="binding site" evidence="16">
    <location>
        <begin position="9"/>
        <end position="14"/>
    </location>
    <ligand>
        <name>NAD(+)</name>
        <dbReference type="ChEBI" id="CHEBI:57540"/>
    </ligand>
</feature>
<feature type="binding site" evidence="13">
    <location>
        <position position="136"/>
    </location>
    <ligand>
        <name>sn-glycerol 3-phosphate</name>
        <dbReference type="ChEBI" id="CHEBI:57597"/>
    </ligand>
</feature>
<dbReference type="InterPro" id="IPR013328">
    <property type="entry name" value="6PGD_dom2"/>
</dbReference>
<dbReference type="SUPFAM" id="SSF51735">
    <property type="entry name" value="NAD(P)-binding Rossmann-fold domains"/>
    <property type="match status" value="1"/>
</dbReference>
<dbReference type="PRINTS" id="PR00077">
    <property type="entry name" value="GPDHDRGNASE"/>
</dbReference>
<dbReference type="OrthoDB" id="9812273at2"/>
<dbReference type="PANTHER" id="PTHR11728:SF1">
    <property type="entry name" value="GLYCEROL-3-PHOSPHATE DEHYDROGENASE [NAD(+)] 2, CHLOROPLASTIC"/>
    <property type="match status" value="1"/>
</dbReference>
<dbReference type="PIRSF" id="PIRSF000114">
    <property type="entry name" value="Glycerol-3-P_dh"/>
    <property type="match status" value="1"/>
</dbReference>
<dbReference type="PROSITE" id="PS00957">
    <property type="entry name" value="NAD_G3PDH"/>
    <property type="match status" value="1"/>
</dbReference>
<feature type="domain" description="Glycerol-3-phosphate dehydrogenase NAD-dependent C-terminal" evidence="19">
    <location>
        <begin position="178"/>
        <end position="318"/>
    </location>
</feature>
<dbReference type="GO" id="GO:0005975">
    <property type="term" value="P:carbohydrate metabolic process"/>
    <property type="evidence" value="ECO:0007669"/>
    <property type="project" value="InterPro"/>
</dbReference>
<evidence type="ECO:0000256" key="14">
    <source>
        <dbReference type="PIRSR" id="PIRSR000114-1"/>
    </source>
</evidence>
<evidence type="ECO:0000256" key="15">
    <source>
        <dbReference type="PIRSR" id="PIRSR000114-2"/>
    </source>
</evidence>
<protein>
    <recommendedName>
        <fullName evidence="11 13">Glycerol-3-phosphate dehydrogenase [NAD(P)+]</fullName>
        <ecNumber evidence="10 13">1.1.1.94</ecNumber>
    </recommendedName>
    <alternativeName>
        <fullName evidence="13">NAD(P)(+)-dependent glycerol-3-phosphate dehydrogenase</fullName>
    </alternativeName>
    <alternativeName>
        <fullName evidence="12 13">NAD(P)H-dependent dihydroxyacetone-phosphate reductase</fullName>
    </alternativeName>
</protein>
<gene>
    <name evidence="13 20" type="primary">gpsA</name>
    <name evidence="20" type="ORF">HH1059_00140</name>
</gene>
<evidence type="ECO:0000259" key="19">
    <source>
        <dbReference type="Pfam" id="PF07479"/>
    </source>
</evidence>
<dbReference type="SUPFAM" id="SSF48179">
    <property type="entry name" value="6-phosphogluconate dehydrogenase C-terminal domain-like"/>
    <property type="match status" value="1"/>
</dbReference>
<comment type="pathway">
    <text evidence="13">Membrane lipid metabolism; glycerophospholipid metabolism.</text>
</comment>
<dbReference type="InterPro" id="IPR006109">
    <property type="entry name" value="G3P_DH_NAD-dep_C"/>
</dbReference>
<dbReference type="EC" id="1.1.1.94" evidence="10 13"/>
<evidence type="ECO:0000256" key="1">
    <source>
        <dbReference type="ARBA" id="ARBA00011009"/>
    </source>
</evidence>
<feature type="binding site" evidence="13">
    <location>
        <position position="134"/>
    </location>
    <ligand>
        <name>sn-glycerol 3-phosphate</name>
        <dbReference type="ChEBI" id="CHEBI:57597"/>
    </ligand>
</feature>
<keyword evidence="3 13" id="KW-0521">NADP</keyword>
<comment type="subcellular location">
    <subcellularLocation>
        <location evidence="13">Cytoplasm</location>
    </subcellularLocation>
</comment>
<accession>A0A110B6S2</accession>
<feature type="binding site" evidence="13">
    <location>
        <position position="13"/>
    </location>
    <ligand>
        <name>NADPH</name>
        <dbReference type="ChEBI" id="CHEBI:57783"/>
    </ligand>
</feature>
<evidence type="ECO:0000256" key="4">
    <source>
        <dbReference type="ARBA" id="ARBA00023002"/>
    </source>
</evidence>
<dbReference type="InterPro" id="IPR036291">
    <property type="entry name" value="NAD(P)-bd_dom_sf"/>
</dbReference>
<dbReference type="InterPro" id="IPR011128">
    <property type="entry name" value="G3P_DH_NAD-dep_N"/>
</dbReference>
<evidence type="ECO:0000256" key="9">
    <source>
        <dbReference type="ARBA" id="ARBA00052716"/>
    </source>
</evidence>
<dbReference type="Pfam" id="PF01210">
    <property type="entry name" value="NAD_Gly3P_dh_N"/>
    <property type="match status" value="1"/>
</dbReference>
<keyword evidence="2 13" id="KW-0444">Lipid biosynthesis</keyword>
<evidence type="ECO:0000259" key="18">
    <source>
        <dbReference type="Pfam" id="PF01210"/>
    </source>
</evidence>
<feature type="binding site" evidence="13">
    <location>
        <position position="189"/>
    </location>
    <ligand>
        <name>sn-glycerol 3-phosphate</name>
        <dbReference type="ChEBI" id="CHEBI:57597"/>
    </ligand>
</feature>
<dbReference type="Gene3D" id="3.40.50.720">
    <property type="entry name" value="NAD(P)-binding Rossmann-like Domain"/>
    <property type="match status" value="1"/>
</dbReference>
<dbReference type="FunFam" id="1.10.1040.10:FF:000001">
    <property type="entry name" value="Glycerol-3-phosphate dehydrogenase [NAD(P)+]"/>
    <property type="match status" value="1"/>
</dbReference>
<keyword evidence="6 13" id="KW-0443">Lipid metabolism</keyword>
<evidence type="ECO:0000256" key="17">
    <source>
        <dbReference type="RuleBase" id="RU000437"/>
    </source>
</evidence>
<feature type="binding site" evidence="16">
    <location>
        <position position="138"/>
    </location>
    <ligand>
        <name>NAD(+)</name>
        <dbReference type="ChEBI" id="CHEBI:57540"/>
    </ligand>
</feature>
<evidence type="ECO:0000256" key="11">
    <source>
        <dbReference type="ARBA" id="ARBA00069372"/>
    </source>
</evidence>
<feature type="binding site" evidence="15">
    <location>
        <position position="105"/>
    </location>
    <ligand>
        <name>substrate</name>
    </ligand>
</feature>
<keyword evidence="13" id="KW-0963">Cytoplasm</keyword>
<dbReference type="GO" id="GO:0141152">
    <property type="term" value="F:glycerol-3-phosphate dehydrogenase (NAD+) activity"/>
    <property type="evidence" value="ECO:0007669"/>
    <property type="project" value="RHEA"/>
</dbReference>
<feature type="active site" description="Proton acceptor" evidence="13 14">
    <location>
        <position position="189"/>
    </location>
</feature>
<evidence type="ECO:0000313" key="21">
    <source>
        <dbReference type="Proteomes" id="UP000218890"/>
    </source>
</evidence>